<accession>A0ABN1IDD9</accession>
<evidence type="ECO:0000313" key="1">
    <source>
        <dbReference type="EMBL" id="GAA0708493.1"/>
    </source>
</evidence>
<organism evidence="1 2">
    <name type="scientific">Dokdonella soli</name>
    <dbReference type="NCBI Taxonomy" id="529810"/>
    <lineage>
        <taxon>Bacteria</taxon>
        <taxon>Pseudomonadati</taxon>
        <taxon>Pseudomonadota</taxon>
        <taxon>Gammaproteobacteria</taxon>
        <taxon>Lysobacterales</taxon>
        <taxon>Rhodanobacteraceae</taxon>
        <taxon>Dokdonella</taxon>
    </lineage>
</organism>
<name>A0ABN1IDD9_9GAMM</name>
<dbReference type="EMBL" id="BAAAEU010000004">
    <property type="protein sequence ID" value="GAA0708493.1"/>
    <property type="molecule type" value="Genomic_DNA"/>
</dbReference>
<sequence length="397" mass="43974">MLLSMLFWMLPPGIAAFPTDHFSPGEHAVAMHASTQEAGEPPFLGKRTLTSTQREEPCRRDQELANAARWAAKVLAERQQGPGYWLTSYTDDARFEQPHQEMNTFTNAIMVDIAGPVAEAAGIAGLLAHARDFLASQIEAGGLVRYHGRPDAPTIGKLGCAITPDADDTALIWRIAPGARRELLPTALATLNRFRTADGLYKTWLAPQDRYECIDPGKDPNPADIGIQMHVLMLLAQVAPPAAHALCRALSQESTNESVWVYYRAAPLIPLLRLTDLQKAGCSLQLPRSRQQTTVPGQEVWVEAAQLLRRMESTEATSAVHSKAADLLRKLAANEFSLVAHAPPLLYHNDFSAHVRRFYWSEDVGYALWLRLYFENERARLKLPCRGSDAKVGCAYK</sequence>
<protein>
    <recommendedName>
        <fullName evidence="3">Pectate lyase</fullName>
    </recommendedName>
</protein>
<keyword evidence="2" id="KW-1185">Reference proteome</keyword>
<gene>
    <name evidence="1" type="ORF">GCM10009105_08120</name>
</gene>
<comment type="caution">
    <text evidence="1">The sequence shown here is derived from an EMBL/GenBank/DDBJ whole genome shotgun (WGS) entry which is preliminary data.</text>
</comment>
<reference evidence="1 2" key="1">
    <citation type="journal article" date="2019" name="Int. J. Syst. Evol. Microbiol.">
        <title>The Global Catalogue of Microorganisms (GCM) 10K type strain sequencing project: providing services to taxonomists for standard genome sequencing and annotation.</title>
        <authorList>
            <consortium name="The Broad Institute Genomics Platform"/>
            <consortium name="The Broad Institute Genome Sequencing Center for Infectious Disease"/>
            <person name="Wu L."/>
            <person name="Ma J."/>
        </authorList>
    </citation>
    <scope>NUCLEOTIDE SEQUENCE [LARGE SCALE GENOMIC DNA]</scope>
    <source>
        <strain evidence="1 2">JCM 15421</strain>
    </source>
</reference>
<proteinExistence type="predicted"/>
<dbReference type="Proteomes" id="UP001501523">
    <property type="component" value="Unassembled WGS sequence"/>
</dbReference>
<evidence type="ECO:0000313" key="2">
    <source>
        <dbReference type="Proteomes" id="UP001501523"/>
    </source>
</evidence>
<dbReference type="RefSeq" id="WP_343787429.1">
    <property type="nucleotide sequence ID" value="NZ_BAAAEU010000004.1"/>
</dbReference>
<evidence type="ECO:0008006" key="3">
    <source>
        <dbReference type="Google" id="ProtNLM"/>
    </source>
</evidence>